<evidence type="ECO:0000313" key="1">
    <source>
        <dbReference type="EMBL" id="KAJ4718237.1"/>
    </source>
</evidence>
<dbReference type="Proteomes" id="UP001164539">
    <property type="component" value="Chromosome 5"/>
</dbReference>
<name>A0ACC1Y3E6_MELAZ</name>
<evidence type="ECO:0000313" key="2">
    <source>
        <dbReference type="Proteomes" id="UP001164539"/>
    </source>
</evidence>
<dbReference type="EMBL" id="CM051398">
    <property type="protein sequence ID" value="KAJ4718237.1"/>
    <property type="molecule type" value="Genomic_DNA"/>
</dbReference>
<comment type="caution">
    <text evidence="1">The sequence shown here is derived from an EMBL/GenBank/DDBJ whole genome shotgun (WGS) entry which is preliminary data.</text>
</comment>
<sequence>MDDIFSKSNFGDNTEDEEEALKWAAISRLPTYSRMKKGLLLGSRGREATEIDVQKLGAQEKMELMERLMKNPEEDSEKFLLKLKNRIDRVGIKIPTIEVRFENLNVDAEVYVGSRSLPTLFNFCADIVEGVLNCLHILPSRKKQLRILQDVSGMIKPGRMTLLLGPPSSGKTTLLLALAKMLDPELKFSGSVRYNGSELQEFVPQKTAAYISQHDLHIGELTVRETLAFAARCHGVGTQYEMLEELVRREKAANIKPDPDLDIFMKAAARGGQEPSIVVDYTLKILGLDACADTLVGDAMLRGVSGGQKRRVTTGEMLVGPAKVLLMDDISTGLDSSTTFQVVNVIKRFVHILNGTALISLLQPAPETYELFDDIILLSDGQIVYQGPRDNVLEFFESLGFQCPEKKGVPDFLQKVTSRKDQEQYWVRADEPYRFVTVKQFLDAFKSFHVGLKIRDELATPFDKTKGHPAALTTKKYGVRKIELLKACMSREFLLMKRNSFVYLFKLTQLSITALVTMTVFLRTEMRRDSLRDGGIYMGSLFYTLYVIIINGYAETSMTILKFPIFFKQRKLLFYPAWAYAFPTLILKIPITALEVAIWVLPTYYAIGYDPNVGRFFRQFLLFFFVKLMASALFRLVGAISRNSVVSYIVGAFTLAFVFILGGFILSRDDVKKWWMWGYYLSPLMYGQNAAAVNEFLGQSWRKHVPANSTEPLGVAVLKSRGLFPDAYWYWIGVGASIGFTLLYNFLYTVALTYLKPLEKRQAFVSEESLRNKYDDDTCITNQVSHLGGGSVGQIEIAERGNEVSTRRISSGLSSRKAKTTADDNQYRRKRIILPFEQHSITFDEIRYSVGLSEEMKSQSIKGDKLELLKGVSGAFRPGVLTALMGVSGAGKTTLMDVLAGRKTGGYIEGNITISGYPKKQETFARISGYCEQNDIHSPHVTVYESLLYSAWLRLPPEVNSETRKLFIEEVMELVELSSMGEAMVGVPGVNGLSMEQRKRLTIAVELVANPSIIFMDEPTTGLDARAAAIVMRTVRSTVDTGRTVVCTIHQPSIDIFESFDELFLMERGGKEIYVGPLGRHSCYLIKYFEGIEGISKIKDGRNPAAWMLEATTSAQAVHGINFNEVYKNSDLYRSNKALIKELSKSTPRSKDLHFPNKYSQSFLTQCKVCLWKQHRSYWHNPSYNAVRILFSAVAGLIFGSMFWKLGLKLEKQQDLHNAMGAMYASVIMHGILSCYTVQPVVAIERIVYYRERAAGMYSPLPYAFAQVMIELPYVFVQAMPYGVIIYAMIHFQWNAAKLFWFLLYMYFTGLYYTLFGMMALAVTPNQHIASIVTSATIALWNLFAGFSIPRTRIPMWWRWYYWTSPIAWSLYGLIVSQFGDLNHKLDTNETVQEFFRDYYGFRHDFVGIVAAILVGFALLFALVFIFCIKTLNFQRR</sequence>
<keyword evidence="2" id="KW-1185">Reference proteome</keyword>
<organism evidence="1 2">
    <name type="scientific">Melia azedarach</name>
    <name type="common">Chinaberry tree</name>
    <dbReference type="NCBI Taxonomy" id="155640"/>
    <lineage>
        <taxon>Eukaryota</taxon>
        <taxon>Viridiplantae</taxon>
        <taxon>Streptophyta</taxon>
        <taxon>Embryophyta</taxon>
        <taxon>Tracheophyta</taxon>
        <taxon>Spermatophyta</taxon>
        <taxon>Magnoliopsida</taxon>
        <taxon>eudicotyledons</taxon>
        <taxon>Gunneridae</taxon>
        <taxon>Pentapetalae</taxon>
        <taxon>rosids</taxon>
        <taxon>malvids</taxon>
        <taxon>Sapindales</taxon>
        <taxon>Meliaceae</taxon>
        <taxon>Melia</taxon>
    </lineage>
</organism>
<reference evidence="1 2" key="1">
    <citation type="journal article" date="2023" name="Science">
        <title>Complex scaffold remodeling in plant triterpene biosynthesis.</title>
        <authorList>
            <person name="De La Pena R."/>
            <person name="Hodgson H."/>
            <person name="Liu J.C."/>
            <person name="Stephenson M.J."/>
            <person name="Martin A.C."/>
            <person name="Owen C."/>
            <person name="Harkess A."/>
            <person name="Leebens-Mack J."/>
            <person name="Jimenez L.E."/>
            <person name="Osbourn A."/>
            <person name="Sattely E.S."/>
        </authorList>
    </citation>
    <scope>NUCLEOTIDE SEQUENCE [LARGE SCALE GENOMIC DNA]</scope>
    <source>
        <strain evidence="2">cv. JPN11</strain>
        <tissue evidence="1">Leaf</tissue>
    </source>
</reference>
<protein>
    <submittedName>
        <fullName evidence="1">Pleiotropic drug resistance ABC transporter</fullName>
    </submittedName>
</protein>
<proteinExistence type="predicted"/>
<accession>A0ACC1Y3E6</accession>
<gene>
    <name evidence="1" type="ORF">OWV82_009943</name>
</gene>